<accession>A0ABQ8FB19</accession>
<keyword evidence="3" id="KW-0862">Zinc</keyword>
<dbReference type="InterPro" id="IPR051590">
    <property type="entry name" value="Replication_Regulatory_Kinase"/>
</dbReference>
<keyword evidence="8" id="KW-1185">Reference proteome</keyword>
<evidence type="ECO:0000256" key="2">
    <source>
        <dbReference type="ARBA" id="ARBA00022771"/>
    </source>
</evidence>
<evidence type="ECO:0000256" key="5">
    <source>
        <dbReference type="SAM" id="MobiDB-lite"/>
    </source>
</evidence>
<dbReference type="Pfam" id="PF07535">
    <property type="entry name" value="zf-DBF"/>
    <property type="match status" value="1"/>
</dbReference>
<protein>
    <recommendedName>
        <fullName evidence="6">DBF4-type domain-containing protein</fullName>
    </recommendedName>
</protein>
<proteinExistence type="predicted"/>
<feature type="compositionally biased region" description="Low complexity" evidence="5">
    <location>
        <begin position="85"/>
        <end position="119"/>
    </location>
</feature>
<dbReference type="SUPFAM" id="SSF52113">
    <property type="entry name" value="BRCT domain"/>
    <property type="match status" value="1"/>
</dbReference>
<feature type="compositionally biased region" description="Basic and acidic residues" evidence="5">
    <location>
        <begin position="1416"/>
        <end position="1433"/>
    </location>
</feature>
<feature type="domain" description="DBF4-type" evidence="6">
    <location>
        <begin position="669"/>
        <end position="718"/>
    </location>
</feature>
<feature type="region of interest" description="Disordered" evidence="5">
    <location>
        <begin position="78"/>
        <end position="121"/>
    </location>
</feature>
<comment type="caution">
    <text evidence="7">The sequence shown here is derived from an EMBL/GenBank/DDBJ whole genome shotgun (WGS) entry which is preliminary data.</text>
</comment>
<dbReference type="SMART" id="SM00586">
    <property type="entry name" value="ZnF_DBF"/>
    <property type="match status" value="1"/>
</dbReference>
<dbReference type="Gene3D" id="3.40.50.10190">
    <property type="entry name" value="BRCT domain"/>
    <property type="match status" value="1"/>
</dbReference>
<dbReference type="Proteomes" id="UP001648503">
    <property type="component" value="Unassembled WGS sequence"/>
</dbReference>
<dbReference type="Pfam" id="PF08630">
    <property type="entry name" value="Dfp1_Him1_M"/>
    <property type="match status" value="1"/>
</dbReference>
<dbReference type="CDD" id="cd00027">
    <property type="entry name" value="BRCT"/>
    <property type="match status" value="1"/>
</dbReference>
<sequence>MEPGCNQIGASVRRKTSTRQDMSLFASSVSGTTNTPVADRQMLCSPLSLGSNCYYSNSCCSRNNVAGDTETTIRTNRMESQSHASVPTTIPTVPTTITTSIPTTTTTNTTTTTPTPTVSAGLKRRNDRILSCSNHDSIPAPTCMSATASPYNVSGMSSVLESAAAMSGCATVVAADPKKRRLVSDSLSSHTSLPVFATPRTPASRLHLLTTTATTGTTTTTATTSSTTTPYLLRPCSVPVLTNITNSTDPHPISPSAQAKLRWPIITTEHPPTPTPNPTITALSAPSIAISPSSTTIPAFRNQATRIPSRSVPPSDHKIAAWRARFKTFSFYLDGFEPRMASRVSKQIKALGANLVSFLSTSVTHLVTVNEASITESLTNVPLKDSTKTIRGQSFLAKKAASQDPVQRARRLGTKVWPFSKLNAIIKFLLPECSANGEGGLADVLNKEKMYGVSTRGNAEKPKVTFKPFKGTFILIEDIFDQYRPVISHEFPEKCDSDTPPWPIIHFCHPSTKSVFLPRHLSSVQNSKTGGSEENNQVEGNDVGAASMGGAGVGVGVGNDLGPIARRDHSAAPAALDRVEISFASGLISGSMTNIASMRDPRNNPQIARLGLRAFNYVHTPADTALQPQSQHRTTHQVKLPEQGWADRHRTINKRYATAAKHRPAGMLFYTRPGYCENCNIKYDQFQAHVKSKIHLSYAANEQNFRVIDGMIAKLQREELSYPLDPYESFEISRHEDIGCYDEEQPGCLQVMSVTDSVDQTDNAQYNEALKPTCLDFRNLANNSVSTDGATFRYNRSTLNIEEIPPHHSIPSLCETSLVHLFRGVLESSQQQPDDLSRPNIPTTMTVQQPPLSYDDSVVVSNLHFPPTEEQNVEMGLECDSGQLNASKDMQGPVVLCHGNAETMPTVLPCVASVETVDQSPLDRTLTPSDSWCDRHTDVDHSVVEDYSAAITPMRINSMDAMIKQRIYTDHCYTFAAQRSILSQPAIPAIAEGLPQLALDDMALNLPDSVAQHLADPGPLVSSIMRPSVPLHSDGATSQAAVDVHSDDTVTPHTPRQPVRLVYELSGTSVMSTSRPTPTELAVSASMAASTSQVLAMTLTMPDSETSEPRSTSQSLSFAPITSHDMTSTLAMAQPEHSEIHSGPCSPIGDSESSRCTPTTSRHAVLGIASGRSVSRMLLFEDDDRNKPGDMGMSCTQTSAQPLSEISSGYSTLPATPTAQACLRHSMWAQERANATSAGDAISSQSQSEIRYHDSLHKGHFEPHMSERMNKALYPIQTRMSSSQQGQEAEMFKSLLLLDTTPSGEETHSLPFEEVSSAHPWTHAVRTISGDLPDPFSQRPLSDTGNWVPLKTTGKLAGAVAAAHAATRLVCPPMVRSAREISEHARPRSPVAFSNRWLAPSRMVVYQRSTGAYRVTEGRESPGRSSRCDRVSDAADDMSAAAIGSPTRFE</sequence>
<evidence type="ECO:0000256" key="4">
    <source>
        <dbReference type="PROSITE-ProRule" id="PRU00600"/>
    </source>
</evidence>
<organism evidence="7 8">
    <name type="scientific">Batrachochytrium salamandrivorans</name>
    <dbReference type="NCBI Taxonomy" id="1357716"/>
    <lineage>
        <taxon>Eukaryota</taxon>
        <taxon>Fungi</taxon>
        <taxon>Fungi incertae sedis</taxon>
        <taxon>Chytridiomycota</taxon>
        <taxon>Chytridiomycota incertae sedis</taxon>
        <taxon>Chytridiomycetes</taxon>
        <taxon>Rhizophydiales</taxon>
        <taxon>Rhizophydiales incertae sedis</taxon>
        <taxon>Batrachochytrium</taxon>
    </lineage>
</organism>
<keyword evidence="2 4" id="KW-0863">Zinc-finger</keyword>
<dbReference type="PANTHER" id="PTHR15375:SF26">
    <property type="entry name" value="PROTEIN CHIFFON"/>
    <property type="match status" value="1"/>
</dbReference>
<evidence type="ECO:0000313" key="8">
    <source>
        <dbReference type="Proteomes" id="UP001648503"/>
    </source>
</evidence>
<evidence type="ECO:0000256" key="3">
    <source>
        <dbReference type="ARBA" id="ARBA00022833"/>
    </source>
</evidence>
<gene>
    <name evidence="7" type="ORF">BASA50_005987</name>
</gene>
<evidence type="ECO:0000256" key="1">
    <source>
        <dbReference type="ARBA" id="ARBA00022723"/>
    </source>
</evidence>
<dbReference type="PANTHER" id="PTHR15375">
    <property type="entry name" value="ACTIVATOR OF S-PHASE KINASE-RELATED"/>
    <property type="match status" value="1"/>
</dbReference>
<keyword evidence="1" id="KW-0479">Metal-binding</keyword>
<dbReference type="Gene3D" id="6.10.250.3410">
    <property type="entry name" value="DBF zinc finger"/>
    <property type="match status" value="1"/>
</dbReference>
<evidence type="ECO:0000313" key="7">
    <source>
        <dbReference type="EMBL" id="KAH6595194.1"/>
    </source>
</evidence>
<dbReference type="InterPro" id="IPR036420">
    <property type="entry name" value="BRCT_dom_sf"/>
</dbReference>
<name>A0ABQ8FB19_9FUNG</name>
<dbReference type="InterPro" id="IPR013939">
    <property type="entry name" value="Regulatory_Dfp1/Him1"/>
</dbReference>
<reference evidence="7 8" key="1">
    <citation type="submission" date="2021-02" db="EMBL/GenBank/DDBJ databases">
        <title>Variation within the Batrachochytrium salamandrivorans European outbreak.</title>
        <authorList>
            <person name="Kelly M."/>
            <person name="Pasmans F."/>
            <person name="Shea T.P."/>
            <person name="Munoz J.F."/>
            <person name="Carranza S."/>
            <person name="Cuomo C.A."/>
            <person name="Martel A."/>
        </authorList>
    </citation>
    <scope>NUCLEOTIDE SEQUENCE [LARGE SCALE GENOMIC DNA]</scope>
    <source>
        <strain evidence="7 8">AMFP18/2</strain>
    </source>
</reference>
<dbReference type="PROSITE" id="PS51265">
    <property type="entry name" value="ZF_DBF4"/>
    <property type="match status" value="1"/>
</dbReference>
<dbReference type="EMBL" id="JAFCIX010000312">
    <property type="protein sequence ID" value="KAH6595194.1"/>
    <property type="molecule type" value="Genomic_DNA"/>
</dbReference>
<dbReference type="InterPro" id="IPR006572">
    <property type="entry name" value="Znf_DBF"/>
</dbReference>
<feature type="region of interest" description="Disordered" evidence="5">
    <location>
        <begin position="1138"/>
        <end position="1158"/>
    </location>
</feature>
<feature type="region of interest" description="Disordered" evidence="5">
    <location>
        <begin position="1411"/>
        <end position="1450"/>
    </location>
</feature>
<dbReference type="InterPro" id="IPR038545">
    <property type="entry name" value="Znf_DBF_sf"/>
</dbReference>
<evidence type="ECO:0000259" key="6">
    <source>
        <dbReference type="PROSITE" id="PS51265"/>
    </source>
</evidence>